<organism evidence="8 9">
    <name type="scientific">Akkermansia muciniphila</name>
    <dbReference type="NCBI Taxonomy" id="239935"/>
    <lineage>
        <taxon>Bacteria</taxon>
        <taxon>Pseudomonadati</taxon>
        <taxon>Verrucomicrobiota</taxon>
        <taxon>Verrucomicrobiia</taxon>
        <taxon>Verrucomicrobiales</taxon>
        <taxon>Akkermansiaceae</taxon>
        <taxon>Akkermansia</taxon>
    </lineage>
</organism>
<keyword evidence="6" id="KW-0694">RNA-binding</keyword>
<dbReference type="GeneID" id="300825836"/>
<name>A0AAX0WKW9_9BACT</name>
<keyword evidence="5" id="KW-0378">Hydrolase</keyword>
<dbReference type="GO" id="GO:0003729">
    <property type="term" value="F:mRNA binding"/>
    <property type="evidence" value="ECO:0007669"/>
    <property type="project" value="InterPro"/>
</dbReference>
<dbReference type="InterPro" id="IPR012933">
    <property type="entry name" value="HicA_mRNA_interferase"/>
</dbReference>
<accession>A0AAX0WKW9</accession>
<evidence type="ECO:0000256" key="6">
    <source>
        <dbReference type="ARBA" id="ARBA00022884"/>
    </source>
</evidence>
<gene>
    <name evidence="8" type="ORF">CXT95_08875</name>
</gene>
<comment type="caution">
    <text evidence="8">The sequence shown here is derived from an EMBL/GenBank/DDBJ whole genome shotgun (WGS) entry which is preliminary data.</text>
</comment>
<evidence type="ECO:0000256" key="1">
    <source>
        <dbReference type="ARBA" id="ARBA00006620"/>
    </source>
</evidence>
<evidence type="ECO:0000256" key="2">
    <source>
        <dbReference type="ARBA" id="ARBA00022649"/>
    </source>
</evidence>
<evidence type="ECO:0000313" key="8">
    <source>
        <dbReference type="EMBL" id="PND02748.1"/>
    </source>
</evidence>
<dbReference type="GO" id="GO:0004519">
    <property type="term" value="F:endonuclease activity"/>
    <property type="evidence" value="ECO:0007669"/>
    <property type="project" value="UniProtKB-KW"/>
</dbReference>
<dbReference type="SUPFAM" id="SSF54786">
    <property type="entry name" value="YcfA/nrd intein domain"/>
    <property type="match status" value="1"/>
</dbReference>
<keyword evidence="3" id="KW-0540">Nuclease</keyword>
<dbReference type="EMBL" id="PJLB01000008">
    <property type="protein sequence ID" value="PND02748.1"/>
    <property type="molecule type" value="Genomic_DNA"/>
</dbReference>
<evidence type="ECO:0000256" key="5">
    <source>
        <dbReference type="ARBA" id="ARBA00022801"/>
    </source>
</evidence>
<evidence type="ECO:0000256" key="7">
    <source>
        <dbReference type="ARBA" id="ARBA00023016"/>
    </source>
</evidence>
<evidence type="ECO:0000256" key="3">
    <source>
        <dbReference type="ARBA" id="ARBA00022722"/>
    </source>
</evidence>
<proteinExistence type="inferred from homology"/>
<keyword evidence="4" id="KW-0255">Endonuclease</keyword>
<keyword evidence="2" id="KW-1277">Toxin-antitoxin system</keyword>
<keyword evidence="7" id="KW-0346">Stress response</keyword>
<evidence type="ECO:0008006" key="10">
    <source>
        <dbReference type="Google" id="ProtNLM"/>
    </source>
</evidence>
<sequence length="72" mass="8197">MRIRNLIAQLEDAGFVLVRTRGDHRIYEYRDATDHHLIAEVTIAGHDPDNAPPYLIREVRDAIEAAGGTWED</sequence>
<dbReference type="RefSeq" id="WP_102732300.1">
    <property type="nucleotide sequence ID" value="NZ_AP021898.1"/>
</dbReference>
<evidence type="ECO:0000313" key="9">
    <source>
        <dbReference type="Proteomes" id="UP000236075"/>
    </source>
</evidence>
<comment type="similarity">
    <text evidence="1">Belongs to the HicA mRNA interferase family.</text>
</comment>
<dbReference type="Proteomes" id="UP000236075">
    <property type="component" value="Unassembled WGS sequence"/>
</dbReference>
<dbReference type="AlphaFoldDB" id="A0AAX0WKW9"/>
<protein>
    <recommendedName>
        <fullName evidence="10">Type II toxin-antitoxin system HicA family toxin</fullName>
    </recommendedName>
</protein>
<dbReference type="InterPro" id="IPR038570">
    <property type="entry name" value="HicA_sf"/>
</dbReference>
<dbReference type="Gene3D" id="3.30.920.30">
    <property type="entry name" value="Hypothetical protein"/>
    <property type="match status" value="1"/>
</dbReference>
<dbReference type="Pfam" id="PF07927">
    <property type="entry name" value="HicA_toxin"/>
    <property type="match status" value="1"/>
</dbReference>
<reference evidence="8 9" key="1">
    <citation type="journal article" date="2017" name="BMC Genomics">
        <title>Genome sequencing of 39 Akkermansia muciniphila isolates reveals its population structure, genomic and functional diverisity, and global distribution in mammalian gut microbiotas.</title>
        <authorList>
            <person name="Guo X."/>
            <person name="Li S."/>
            <person name="Zhang J."/>
            <person name="Wu F."/>
            <person name="Li X."/>
            <person name="Wu D."/>
            <person name="Zhang M."/>
            <person name="Ou Z."/>
            <person name="Jie Z."/>
            <person name="Yan Q."/>
            <person name="Li P."/>
            <person name="Yi J."/>
            <person name="Peng Y."/>
        </authorList>
    </citation>
    <scope>NUCLEOTIDE SEQUENCE [LARGE SCALE GENOMIC DNA]</scope>
    <source>
        <strain evidence="8 9">GP28</strain>
    </source>
</reference>
<dbReference type="GO" id="GO:0016787">
    <property type="term" value="F:hydrolase activity"/>
    <property type="evidence" value="ECO:0007669"/>
    <property type="project" value="UniProtKB-KW"/>
</dbReference>
<evidence type="ECO:0000256" key="4">
    <source>
        <dbReference type="ARBA" id="ARBA00022759"/>
    </source>
</evidence>